<comment type="caution">
    <text evidence="5">The sequence shown here is derived from an EMBL/GenBank/DDBJ whole genome shotgun (WGS) entry which is preliminary data.</text>
</comment>
<keyword evidence="2 4" id="KW-0808">Transferase</keyword>
<dbReference type="Gene3D" id="3.90.1510.10">
    <property type="entry name" value="Glycerate kinase, domain 2"/>
    <property type="match status" value="1"/>
</dbReference>
<dbReference type="PANTHER" id="PTHR21599">
    <property type="entry name" value="GLYCERATE KINASE"/>
    <property type="match status" value="1"/>
</dbReference>
<gene>
    <name evidence="5" type="ORF">H9806_08745</name>
</gene>
<evidence type="ECO:0000256" key="3">
    <source>
        <dbReference type="ARBA" id="ARBA00022777"/>
    </source>
</evidence>
<organism evidence="5 6">
    <name type="scientific">Candidatus Lactobacillus pullistercoris</name>
    <dbReference type="NCBI Taxonomy" id="2838636"/>
    <lineage>
        <taxon>Bacteria</taxon>
        <taxon>Bacillati</taxon>
        <taxon>Bacillota</taxon>
        <taxon>Bacilli</taxon>
        <taxon>Lactobacillales</taxon>
        <taxon>Lactobacillaceae</taxon>
        <taxon>Lactobacillus</taxon>
    </lineage>
</organism>
<name>A0A9E2KU76_9LACO</name>
<protein>
    <submittedName>
        <fullName evidence="5">Glycerate kinase</fullName>
    </submittedName>
</protein>
<keyword evidence="3 4" id="KW-0418">Kinase</keyword>
<dbReference type="Proteomes" id="UP000823844">
    <property type="component" value="Unassembled WGS sequence"/>
</dbReference>
<dbReference type="EMBL" id="JAHLFT010000115">
    <property type="protein sequence ID" value="MBU3829183.1"/>
    <property type="molecule type" value="Genomic_DNA"/>
</dbReference>
<dbReference type="NCBIfam" id="TIGR00045">
    <property type="entry name" value="glycerate kinase"/>
    <property type="match status" value="1"/>
</dbReference>
<dbReference type="PANTHER" id="PTHR21599:SF0">
    <property type="entry name" value="GLYCERATE KINASE"/>
    <property type="match status" value="1"/>
</dbReference>
<dbReference type="InterPro" id="IPR036129">
    <property type="entry name" value="Glycerate_kinase_sf"/>
</dbReference>
<dbReference type="SUPFAM" id="SSF110738">
    <property type="entry name" value="Glycerate kinase I"/>
    <property type="match status" value="1"/>
</dbReference>
<dbReference type="Gene3D" id="3.40.50.10350">
    <property type="entry name" value="Glycerate kinase, domain 1"/>
    <property type="match status" value="1"/>
</dbReference>
<evidence type="ECO:0000313" key="6">
    <source>
        <dbReference type="Proteomes" id="UP000823844"/>
    </source>
</evidence>
<dbReference type="Pfam" id="PF02595">
    <property type="entry name" value="Gly_kinase"/>
    <property type="match status" value="1"/>
</dbReference>
<dbReference type="GO" id="GO:0008887">
    <property type="term" value="F:glycerate kinase activity"/>
    <property type="evidence" value="ECO:0007669"/>
    <property type="project" value="UniProtKB-UniRule"/>
</dbReference>
<evidence type="ECO:0000256" key="1">
    <source>
        <dbReference type="ARBA" id="ARBA00006284"/>
    </source>
</evidence>
<dbReference type="PIRSF" id="PIRSF006078">
    <property type="entry name" value="GlxK"/>
    <property type="match status" value="1"/>
</dbReference>
<reference evidence="5" key="2">
    <citation type="submission" date="2021-04" db="EMBL/GenBank/DDBJ databases">
        <authorList>
            <person name="Gilroy R."/>
        </authorList>
    </citation>
    <scope>NUCLEOTIDE SEQUENCE</scope>
    <source>
        <strain evidence="5">F6-686</strain>
    </source>
</reference>
<dbReference type="AlphaFoldDB" id="A0A9E2KU76"/>
<reference evidence="5" key="1">
    <citation type="journal article" date="2021" name="PeerJ">
        <title>Extensive microbial diversity within the chicken gut microbiome revealed by metagenomics and culture.</title>
        <authorList>
            <person name="Gilroy R."/>
            <person name="Ravi A."/>
            <person name="Getino M."/>
            <person name="Pursley I."/>
            <person name="Horton D.L."/>
            <person name="Alikhan N.F."/>
            <person name="Baker D."/>
            <person name="Gharbi K."/>
            <person name="Hall N."/>
            <person name="Watson M."/>
            <person name="Adriaenssens E.M."/>
            <person name="Foster-Nyarko E."/>
            <person name="Jarju S."/>
            <person name="Secka A."/>
            <person name="Antonio M."/>
            <person name="Oren A."/>
            <person name="Chaudhuri R.R."/>
            <person name="La Ragione R."/>
            <person name="Hildebrand F."/>
            <person name="Pallen M.J."/>
        </authorList>
    </citation>
    <scope>NUCLEOTIDE SEQUENCE</scope>
    <source>
        <strain evidence="5">F6-686</strain>
    </source>
</reference>
<evidence type="ECO:0000256" key="2">
    <source>
        <dbReference type="ARBA" id="ARBA00022679"/>
    </source>
</evidence>
<dbReference type="InterPro" id="IPR004381">
    <property type="entry name" value="Glycerate_kinase"/>
</dbReference>
<evidence type="ECO:0000256" key="4">
    <source>
        <dbReference type="PIRNR" id="PIRNR006078"/>
    </source>
</evidence>
<dbReference type="GO" id="GO:0031388">
    <property type="term" value="P:organic acid phosphorylation"/>
    <property type="evidence" value="ECO:0007669"/>
    <property type="project" value="UniProtKB-UniRule"/>
</dbReference>
<sequence>MKIILAPDSFKESMTAQEVCQAMAKGIYKALPNAEITSVPMADGGEGTVSAITSTNKGKLYEATVTGPNLEKVTANYGIIKDSNSELTAIIEMAQASGIGYILNSSRTPTAIKNATSYGTGELIIAALNRGVTKFIIGLGGSATNDGGAGMAQALGVKFFNDQDELIEKKLGGGDLASIAKIDLSQLDPRLKNANFILASDVTNPLTGPNGASFTFGKQKGADDATQHLLDNNLKHYSNLIEKLTDKQIANLPGSGAAGGLAVPLLAFVQTKIKAGVQVVATENHLEDKIKDADLVFTGEGGTDFQTKYGKTPFGVAQIAKKYNLPVISLAGYLGQGIDQLYDHGFTAIFGILGQPSSLQAALENGSENIERTTENIMRLILKIEQ</sequence>
<accession>A0A9E2KU76</accession>
<proteinExistence type="inferred from homology"/>
<dbReference type="InterPro" id="IPR018193">
    <property type="entry name" value="Glyc_kinase_flavodox-like_fold"/>
</dbReference>
<comment type="similarity">
    <text evidence="1 4">Belongs to the glycerate kinase type-1 family.</text>
</comment>
<evidence type="ECO:0000313" key="5">
    <source>
        <dbReference type="EMBL" id="MBU3829183.1"/>
    </source>
</evidence>
<dbReference type="InterPro" id="IPR018197">
    <property type="entry name" value="Glycerate_kinase_RE-like"/>
</dbReference>